<dbReference type="Proteomes" id="UP001287286">
    <property type="component" value="Unassembled WGS sequence"/>
</dbReference>
<organism evidence="5 6">
    <name type="scientific">Purpureocillium lilacinum</name>
    <name type="common">Paecilomyces lilacinus</name>
    <dbReference type="NCBI Taxonomy" id="33203"/>
    <lineage>
        <taxon>Eukaryota</taxon>
        <taxon>Fungi</taxon>
        <taxon>Dikarya</taxon>
        <taxon>Ascomycota</taxon>
        <taxon>Pezizomycotina</taxon>
        <taxon>Sordariomycetes</taxon>
        <taxon>Hypocreomycetidae</taxon>
        <taxon>Hypocreales</taxon>
        <taxon>Ophiocordycipitaceae</taxon>
        <taxon>Purpureocillium</taxon>
    </lineage>
</organism>
<evidence type="ECO:0000313" key="6">
    <source>
        <dbReference type="Proteomes" id="UP000245956"/>
    </source>
</evidence>
<dbReference type="InterPro" id="IPR056451">
    <property type="entry name" value="Znf_Tbcl_Rhp7"/>
</dbReference>
<dbReference type="SMART" id="SM00367">
    <property type="entry name" value="LRR_CC"/>
    <property type="match status" value="4"/>
</dbReference>
<dbReference type="EMBL" id="JAWRVI010000017">
    <property type="protein sequence ID" value="KAK4090048.1"/>
    <property type="molecule type" value="Genomic_DNA"/>
</dbReference>
<dbReference type="InterPro" id="IPR006553">
    <property type="entry name" value="Leu-rich_rpt_Cys-con_subtyp"/>
</dbReference>
<feature type="region of interest" description="Disordered" evidence="1">
    <location>
        <begin position="234"/>
        <end position="254"/>
    </location>
</feature>
<feature type="domain" description="F-box/LRR-repeat protein 15-like leucin rich repeat" evidence="3">
    <location>
        <begin position="328"/>
        <end position="546"/>
    </location>
</feature>
<proteinExistence type="predicted"/>
<dbReference type="FunFam" id="3.80.10.10:FF:000601">
    <property type="entry name" value="DNA repair protein Rad7, protein"/>
    <property type="match status" value="1"/>
</dbReference>
<evidence type="ECO:0000259" key="2">
    <source>
        <dbReference type="Pfam" id="PF23550"/>
    </source>
</evidence>
<dbReference type="Gene3D" id="3.80.10.10">
    <property type="entry name" value="Ribonuclease Inhibitor"/>
    <property type="match status" value="2"/>
</dbReference>
<dbReference type="GO" id="GO:0019005">
    <property type="term" value="C:SCF ubiquitin ligase complex"/>
    <property type="evidence" value="ECO:0007669"/>
    <property type="project" value="TreeGrafter"/>
</dbReference>
<dbReference type="InterPro" id="IPR057207">
    <property type="entry name" value="FBXL15_LRR"/>
</dbReference>
<dbReference type="Proteomes" id="UP000245956">
    <property type="component" value="Unassembled WGS sequence"/>
</dbReference>
<keyword evidence="7" id="KW-1185">Reference proteome</keyword>
<dbReference type="Pfam" id="PF25372">
    <property type="entry name" value="DUF7885"/>
    <property type="match status" value="1"/>
</dbReference>
<dbReference type="PANTHER" id="PTHR13318:SF190">
    <property type="entry name" value="PARTNER OF PAIRED, ISOFORM B"/>
    <property type="match status" value="1"/>
</dbReference>
<comment type="caution">
    <text evidence="5">The sequence shown here is derived from an EMBL/GenBank/DDBJ whole genome shotgun (WGS) entry which is preliminary data.</text>
</comment>
<reference evidence="4" key="3">
    <citation type="submission" date="2023-11" db="EMBL/GenBank/DDBJ databases">
        <authorList>
            <person name="Beijen E."/>
            <person name="Ohm R.A."/>
        </authorList>
    </citation>
    <scope>NUCLEOTIDE SEQUENCE</scope>
    <source>
        <strain evidence="4">CBS 150709</strain>
    </source>
</reference>
<dbReference type="EMBL" id="LCWV01000008">
    <property type="protein sequence ID" value="PWI71259.1"/>
    <property type="molecule type" value="Genomic_DNA"/>
</dbReference>
<dbReference type="SUPFAM" id="SSF52047">
    <property type="entry name" value="RNI-like"/>
    <property type="match status" value="1"/>
</dbReference>
<gene>
    <name evidence="5" type="ORF">PCL_12627</name>
    <name evidence="4" type="ORF">Purlil1_5674</name>
</gene>
<reference evidence="5" key="1">
    <citation type="submission" date="2015-05" db="EMBL/GenBank/DDBJ databases">
        <authorList>
            <person name="Wang D.B."/>
            <person name="Wang M."/>
        </authorList>
    </citation>
    <scope>NUCLEOTIDE SEQUENCE</scope>
    <source>
        <strain evidence="5">36-1</strain>
    </source>
</reference>
<evidence type="ECO:0000313" key="5">
    <source>
        <dbReference type="EMBL" id="PWI71259.1"/>
    </source>
</evidence>
<dbReference type="PANTHER" id="PTHR13318">
    <property type="entry name" value="PARTNER OF PAIRED, ISOFORM B-RELATED"/>
    <property type="match status" value="1"/>
</dbReference>
<feature type="region of interest" description="Disordered" evidence="1">
    <location>
        <begin position="99"/>
        <end position="154"/>
    </location>
</feature>
<evidence type="ECO:0000256" key="1">
    <source>
        <dbReference type="SAM" id="MobiDB-lite"/>
    </source>
</evidence>
<reference evidence="4 7" key="4">
    <citation type="journal article" date="2024" name="Microbiol. Resour. Announc.">
        <title>Genome annotations for the ascomycete fungi Trichoderma harzianum, Trichoderma aggressivum, and Purpureocillium lilacinum.</title>
        <authorList>
            <person name="Beijen E.P.W."/>
            <person name="Ohm R.A."/>
        </authorList>
    </citation>
    <scope>NUCLEOTIDE SEQUENCE [LARGE SCALE GENOMIC DNA]</scope>
    <source>
        <strain evidence="4 7">CBS 150709</strain>
    </source>
</reference>
<dbReference type="InterPro" id="IPR032675">
    <property type="entry name" value="LRR_dom_sf"/>
</dbReference>
<evidence type="ECO:0000259" key="3">
    <source>
        <dbReference type="Pfam" id="PF25372"/>
    </source>
</evidence>
<protein>
    <submittedName>
        <fullName evidence="5">DNA repair protein Rad7, protein</fullName>
    </submittedName>
</protein>
<sequence>MKHASSSSFAGLFIPATLHPWRLTDTSLAPGPPISPIILIDIAPTFAAHLRASDSRARQNQDQNQRPGQNARPTRNITGPQSALTDFLASHNISARQIRDDAEQRRQHALSQAEQNGEDVTVTVAESSSSGRRRASRASRAEDDEEKSKKKAEEAKAIEKIKATKAFKKRKKAAYDSDDDDEIARAIFEAHHAPLPGQIENCAICSKRFTVTPYSLAGPDGGLLCAPCGKELAKEKQGQPKKKPRKQTGGVGSRRAMASRLLDGDVGTKSLATLCVQTLAKNVDLADSLGDLPEHLVDKIARIFSKRRLLKPETLPLFAQPLTETVHIYDGARLGEQDFISIFQVAPNLKRFKARAAIQFKDEVMDYLLSRNTALESFYLHGANLLSEEKWHEFLAAKGQSLKGLQVYYTDRHFGDDSIVTIAKHCPGLQRLKVENNQKMTDKGVEAIGDLSSLQHLGLQLQNRTAPEAVTRALSKVGGSLKTLSLKIVPDADDTVLQAIHEHCHSLTKLRITESEYMTDKGFTDLFTNWANPPLQFLDLQKCRHVDSTRPRHNDDGVGLCSEGFKALMAHSGSRLDHLNVHACRHISREAFEEVFDEKAHYPELKKLEISFCEEVTDFILGSIFRACPKIKEVNVFGCMKVRDVRVPRGVILVGVPNAQGMITEGTE</sequence>
<evidence type="ECO:0000313" key="4">
    <source>
        <dbReference type="EMBL" id="KAK4090048.1"/>
    </source>
</evidence>
<dbReference type="Pfam" id="PF23550">
    <property type="entry name" value="zf_Tbcl_Rhp7"/>
    <property type="match status" value="1"/>
</dbReference>
<feature type="region of interest" description="Disordered" evidence="1">
    <location>
        <begin position="51"/>
        <end position="80"/>
    </location>
</feature>
<reference evidence="5 6" key="2">
    <citation type="journal article" date="2016" name="Front. Microbiol.">
        <title>Genome and transcriptome sequences reveal the specific parasitism of the nematophagous Purpureocillium lilacinum 36-1.</title>
        <authorList>
            <person name="Xie J."/>
            <person name="Li S."/>
            <person name="Mo C."/>
            <person name="Xiao X."/>
            <person name="Peng D."/>
            <person name="Wang G."/>
            <person name="Xiao Y."/>
        </authorList>
    </citation>
    <scope>NUCLEOTIDE SEQUENCE [LARGE SCALE GENOMIC DNA]</scope>
    <source>
        <strain evidence="5 6">36-1</strain>
    </source>
</reference>
<dbReference type="GO" id="GO:0031146">
    <property type="term" value="P:SCF-dependent proteasomal ubiquitin-dependent protein catabolic process"/>
    <property type="evidence" value="ECO:0007669"/>
    <property type="project" value="TreeGrafter"/>
</dbReference>
<feature type="domain" description="DNA repair protein rhp7 treble clef" evidence="2">
    <location>
        <begin position="196"/>
        <end position="234"/>
    </location>
</feature>
<evidence type="ECO:0000313" key="7">
    <source>
        <dbReference type="Proteomes" id="UP001287286"/>
    </source>
</evidence>
<feature type="compositionally biased region" description="Polar residues" evidence="1">
    <location>
        <begin position="60"/>
        <end position="80"/>
    </location>
</feature>
<dbReference type="AlphaFoldDB" id="A0A2U3E9S8"/>
<name>A0A2U3E9S8_PURLI</name>
<accession>A0A2U3E9S8</accession>